<feature type="binding site" evidence="4">
    <location>
        <position position="154"/>
    </location>
    <ligand>
        <name>Zn(2+)</name>
        <dbReference type="ChEBI" id="CHEBI:29105"/>
    </ligand>
</feature>
<dbReference type="InterPro" id="IPR029035">
    <property type="entry name" value="DHS-like_NAD/FAD-binding_dom"/>
</dbReference>
<dbReference type="Gene3D" id="3.30.1600.10">
    <property type="entry name" value="SIR2/SIRT2 'Small Domain"/>
    <property type="match status" value="1"/>
</dbReference>
<evidence type="ECO:0000256" key="1">
    <source>
        <dbReference type="ARBA" id="ARBA00012928"/>
    </source>
</evidence>
<feature type="active site" description="Proton acceptor" evidence="4">
    <location>
        <position position="121"/>
    </location>
</feature>
<keyword evidence="4" id="KW-0479">Metal-binding</keyword>
<dbReference type="GO" id="GO:0070403">
    <property type="term" value="F:NAD+ binding"/>
    <property type="evidence" value="ECO:0007669"/>
    <property type="project" value="InterPro"/>
</dbReference>
<evidence type="ECO:0000256" key="2">
    <source>
        <dbReference type="ARBA" id="ARBA00022679"/>
    </source>
</evidence>
<feature type="domain" description="Deacetylase sirtuin-type" evidence="5">
    <location>
        <begin position="1"/>
        <end position="247"/>
    </location>
</feature>
<dbReference type="GO" id="GO:0046872">
    <property type="term" value="F:metal ion binding"/>
    <property type="evidence" value="ECO:0007669"/>
    <property type="project" value="UniProtKB-KW"/>
</dbReference>
<gene>
    <name evidence="6" type="ORF">EDD65_103199</name>
</gene>
<proteinExistence type="predicted"/>
<dbReference type="GO" id="GO:0017136">
    <property type="term" value="F:histone deacetylase activity, NAD-dependent"/>
    <property type="evidence" value="ECO:0007669"/>
    <property type="project" value="TreeGrafter"/>
</dbReference>
<sequence>MSLGDIDKAVRLIKDSSKTMVLTGAGISTESGIPDFRSPNTGLWENVDPMEVLSRDVLNRDPERFYKKGFNILLDMTHAEPNKAHLALAEMEKLGYINGIITQNIDNLHYKAGSKYILEVHGNTREGYCTSCGKVVDLNVLIEKVNNEEIPPICDSCSGILRPNVVLFGDMLPEEFNIAVREVETSDLLIVIGSSLMVAPVNYLPQFAKKLIIINKGPTAMDGIADVRIEGKAGDTLDIILEKLIED</sequence>
<dbReference type="InterPro" id="IPR050134">
    <property type="entry name" value="NAD-dep_sirtuin_deacylases"/>
</dbReference>
<keyword evidence="2" id="KW-0808">Transferase</keyword>
<evidence type="ECO:0000256" key="4">
    <source>
        <dbReference type="PROSITE-ProRule" id="PRU00236"/>
    </source>
</evidence>
<dbReference type="InterPro" id="IPR026591">
    <property type="entry name" value="Sirtuin_cat_small_dom_sf"/>
</dbReference>
<dbReference type="InterPro" id="IPR026590">
    <property type="entry name" value="Ssirtuin_cat_dom"/>
</dbReference>
<dbReference type="Proteomes" id="UP000294567">
    <property type="component" value="Unassembled WGS sequence"/>
</dbReference>
<dbReference type="Pfam" id="PF02146">
    <property type="entry name" value="SIR2"/>
    <property type="match status" value="1"/>
</dbReference>
<accession>A0A4R3L2Y4</accession>
<dbReference type="InterPro" id="IPR003000">
    <property type="entry name" value="Sirtuin"/>
</dbReference>
<evidence type="ECO:0000313" key="6">
    <source>
        <dbReference type="EMBL" id="TCS90885.1"/>
    </source>
</evidence>
<keyword evidence="3" id="KW-0520">NAD</keyword>
<dbReference type="RefSeq" id="WP_237722298.1">
    <property type="nucleotide sequence ID" value="NZ_CP068564.1"/>
</dbReference>
<organism evidence="6 7">
    <name type="scientific">Keratinibaculum paraultunense</name>
    <dbReference type="NCBI Taxonomy" id="1278232"/>
    <lineage>
        <taxon>Bacteria</taxon>
        <taxon>Bacillati</taxon>
        <taxon>Bacillota</taxon>
        <taxon>Tissierellia</taxon>
        <taxon>Tissierellales</taxon>
        <taxon>Tepidimicrobiaceae</taxon>
        <taxon>Keratinibaculum</taxon>
    </lineage>
</organism>
<dbReference type="PROSITE" id="PS50305">
    <property type="entry name" value="SIRTUIN"/>
    <property type="match status" value="1"/>
</dbReference>
<feature type="binding site" evidence="4">
    <location>
        <position position="157"/>
    </location>
    <ligand>
        <name>Zn(2+)</name>
        <dbReference type="ChEBI" id="CHEBI:29105"/>
    </ligand>
</feature>
<dbReference type="PANTHER" id="PTHR11085">
    <property type="entry name" value="NAD-DEPENDENT PROTEIN DEACYLASE SIRTUIN-5, MITOCHONDRIAL-RELATED"/>
    <property type="match status" value="1"/>
</dbReference>
<protein>
    <recommendedName>
        <fullName evidence="1">protein acetyllysine N-acetyltransferase</fullName>
        <ecNumber evidence="1">2.3.1.286</ecNumber>
    </recommendedName>
</protein>
<keyword evidence="4" id="KW-0862">Zinc</keyword>
<dbReference type="Gene3D" id="3.40.50.1220">
    <property type="entry name" value="TPP-binding domain"/>
    <property type="match status" value="1"/>
</dbReference>
<feature type="binding site" evidence="4">
    <location>
        <position position="129"/>
    </location>
    <ligand>
        <name>Zn(2+)</name>
        <dbReference type="ChEBI" id="CHEBI:29105"/>
    </ligand>
</feature>
<dbReference type="NCBIfam" id="NF001753">
    <property type="entry name" value="PRK00481.1-3"/>
    <property type="match status" value="1"/>
</dbReference>
<evidence type="ECO:0000259" key="5">
    <source>
        <dbReference type="PROSITE" id="PS50305"/>
    </source>
</evidence>
<keyword evidence="7" id="KW-1185">Reference proteome</keyword>
<dbReference type="EC" id="2.3.1.286" evidence="1"/>
<reference evidence="6 7" key="1">
    <citation type="submission" date="2019-03" db="EMBL/GenBank/DDBJ databases">
        <title>Genomic Encyclopedia of Type Strains, Phase IV (KMG-IV): sequencing the most valuable type-strain genomes for metagenomic binning, comparative biology and taxonomic classification.</title>
        <authorList>
            <person name="Goeker M."/>
        </authorList>
    </citation>
    <scope>NUCLEOTIDE SEQUENCE [LARGE SCALE GENOMIC DNA]</scope>
    <source>
        <strain evidence="6 7">DSM 26752</strain>
    </source>
</reference>
<dbReference type="AlphaFoldDB" id="A0A4R3L2Y4"/>
<name>A0A4R3L2Y4_9FIRM</name>
<feature type="binding site" evidence="4">
    <location>
        <position position="132"/>
    </location>
    <ligand>
        <name>Zn(2+)</name>
        <dbReference type="ChEBI" id="CHEBI:29105"/>
    </ligand>
</feature>
<evidence type="ECO:0000313" key="7">
    <source>
        <dbReference type="Proteomes" id="UP000294567"/>
    </source>
</evidence>
<dbReference type="PANTHER" id="PTHR11085:SF10">
    <property type="entry name" value="NAD-DEPENDENT PROTEIN DEACYLASE SIRTUIN-5, MITOCHONDRIAL-RELATED"/>
    <property type="match status" value="1"/>
</dbReference>
<evidence type="ECO:0000256" key="3">
    <source>
        <dbReference type="ARBA" id="ARBA00023027"/>
    </source>
</evidence>
<dbReference type="SUPFAM" id="SSF52467">
    <property type="entry name" value="DHS-like NAD/FAD-binding domain"/>
    <property type="match status" value="1"/>
</dbReference>
<dbReference type="EMBL" id="SMAE01000003">
    <property type="protein sequence ID" value="TCS90885.1"/>
    <property type="molecule type" value="Genomic_DNA"/>
</dbReference>
<comment type="caution">
    <text evidence="6">The sequence shown here is derived from an EMBL/GenBank/DDBJ whole genome shotgun (WGS) entry which is preliminary data.</text>
</comment>